<dbReference type="SUPFAM" id="SSF53633">
    <property type="entry name" value="Carbamate kinase-like"/>
    <property type="match status" value="1"/>
</dbReference>
<comment type="caution">
    <text evidence="11">The sequence shown here is derived from an EMBL/GenBank/DDBJ whole genome shotgun (WGS) entry which is preliminary data.</text>
</comment>
<dbReference type="PANTHER" id="PTHR30409">
    <property type="entry name" value="CARBAMATE KINASE"/>
    <property type="match status" value="1"/>
</dbReference>
<dbReference type="RefSeq" id="WP_076372062.1">
    <property type="nucleotide sequence ID" value="NZ_FTMX01000010.1"/>
</dbReference>
<dbReference type="FunFam" id="3.40.1160.10:FF:000007">
    <property type="entry name" value="Carbamate kinase"/>
    <property type="match status" value="1"/>
</dbReference>
<dbReference type="NCBIfam" id="NF009007">
    <property type="entry name" value="PRK12352.1"/>
    <property type="match status" value="1"/>
</dbReference>
<evidence type="ECO:0000256" key="7">
    <source>
        <dbReference type="ARBA" id="ARBA00048467"/>
    </source>
</evidence>
<dbReference type="PANTHER" id="PTHR30409:SF1">
    <property type="entry name" value="CARBAMATE KINASE-RELATED"/>
    <property type="match status" value="1"/>
</dbReference>
<keyword evidence="4" id="KW-0056">Arginine metabolism</keyword>
<evidence type="ECO:0000259" key="10">
    <source>
        <dbReference type="Pfam" id="PF00696"/>
    </source>
</evidence>
<evidence type="ECO:0000256" key="8">
    <source>
        <dbReference type="NCBIfam" id="TIGR00746"/>
    </source>
</evidence>
<protein>
    <recommendedName>
        <fullName evidence="3 8">Carbamate kinase</fullName>
    </recommendedName>
</protein>
<dbReference type="NCBIfam" id="NF009008">
    <property type="entry name" value="PRK12354.1"/>
    <property type="match status" value="1"/>
</dbReference>
<evidence type="ECO:0000256" key="6">
    <source>
        <dbReference type="ARBA" id="ARBA00022777"/>
    </source>
</evidence>
<proteinExistence type="inferred from homology"/>
<evidence type="ECO:0000313" key="11">
    <source>
        <dbReference type="EMBL" id="SIS04603.1"/>
    </source>
</evidence>
<keyword evidence="5 9" id="KW-0808">Transferase</keyword>
<evidence type="ECO:0000313" key="12">
    <source>
        <dbReference type="Proteomes" id="UP000185829"/>
    </source>
</evidence>
<dbReference type="GO" id="GO:0008804">
    <property type="term" value="F:carbamate kinase activity"/>
    <property type="evidence" value="ECO:0007669"/>
    <property type="project" value="UniProtKB-UniRule"/>
</dbReference>
<dbReference type="Pfam" id="PF00696">
    <property type="entry name" value="AA_kinase"/>
    <property type="match status" value="1"/>
</dbReference>
<gene>
    <name evidence="11" type="ORF">SAMN05878482_110108</name>
</gene>
<reference evidence="11 12" key="1">
    <citation type="submission" date="2017-01" db="EMBL/GenBank/DDBJ databases">
        <authorList>
            <person name="Varghese N."/>
            <person name="Submissions S."/>
        </authorList>
    </citation>
    <scope>NUCLEOTIDE SEQUENCE [LARGE SCALE GENOMIC DNA]</scope>
    <source>
        <strain evidence="11 12">RUG2-6</strain>
    </source>
</reference>
<dbReference type="InterPro" id="IPR003964">
    <property type="entry name" value="Carb_kinase"/>
</dbReference>
<feature type="domain" description="Aspartate/glutamate/uridylate kinase" evidence="10">
    <location>
        <begin position="2"/>
        <end position="291"/>
    </location>
</feature>
<keyword evidence="6 9" id="KW-0418">Kinase</keyword>
<organism evidence="11 12">
    <name type="scientific">Peribacillus simplex</name>
    <dbReference type="NCBI Taxonomy" id="1478"/>
    <lineage>
        <taxon>Bacteria</taxon>
        <taxon>Bacillati</taxon>
        <taxon>Bacillota</taxon>
        <taxon>Bacilli</taxon>
        <taxon>Bacillales</taxon>
        <taxon>Bacillaceae</taxon>
        <taxon>Peribacillus</taxon>
    </lineage>
</organism>
<dbReference type="InterPro" id="IPR036393">
    <property type="entry name" value="AceGlu_kinase-like_sf"/>
</dbReference>
<dbReference type="PIRSF" id="PIRSF000723">
    <property type="entry name" value="Carbamate_kin"/>
    <property type="match status" value="1"/>
</dbReference>
<comment type="catalytic activity">
    <reaction evidence="7">
        <text>hydrogencarbonate + NH4(+) + ATP = carbamoyl phosphate + ADP + H2O + H(+)</text>
        <dbReference type="Rhea" id="RHEA:10152"/>
        <dbReference type="ChEBI" id="CHEBI:15377"/>
        <dbReference type="ChEBI" id="CHEBI:15378"/>
        <dbReference type="ChEBI" id="CHEBI:17544"/>
        <dbReference type="ChEBI" id="CHEBI:28938"/>
        <dbReference type="ChEBI" id="CHEBI:30616"/>
        <dbReference type="ChEBI" id="CHEBI:58228"/>
        <dbReference type="ChEBI" id="CHEBI:456216"/>
        <dbReference type="EC" id="2.7.2.2"/>
    </reaction>
</comment>
<dbReference type="GO" id="GO:0005829">
    <property type="term" value="C:cytosol"/>
    <property type="evidence" value="ECO:0007669"/>
    <property type="project" value="TreeGrafter"/>
</dbReference>
<evidence type="ECO:0000256" key="9">
    <source>
        <dbReference type="PIRNR" id="PIRNR000723"/>
    </source>
</evidence>
<dbReference type="Gene3D" id="3.40.1160.10">
    <property type="entry name" value="Acetylglutamate kinase-like"/>
    <property type="match status" value="1"/>
</dbReference>
<dbReference type="PRINTS" id="PR01469">
    <property type="entry name" value="CARBMTKINASE"/>
</dbReference>
<dbReference type="NCBIfam" id="TIGR00746">
    <property type="entry name" value="arcC"/>
    <property type="match status" value="1"/>
</dbReference>
<dbReference type="Proteomes" id="UP000185829">
    <property type="component" value="Unassembled WGS sequence"/>
</dbReference>
<dbReference type="AlphaFoldDB" id="A0A9X8RDZ2"/>
<evidence type="ECO:0000256" key="4">
    <source>
        <dbReference type="ARBA" id="ARBA00022503"/>
    </source>
</evidence>
<dbReference type="CDD" id="cd04235">
    <property type="entry name" value="AAK_CK"/>
    <property type="match status" value="1"/>
</dbReference>
<dbReference type="EMBL" id="FTMX01000010">
    <property type="protein sequence ID" value="SIS04603.1"/>
    <property type="molecule type" value="Genomic_DNA"/>
</dbReference>
<name>A0A9X8RDZ2_9BACI</name>
<dbReference type="GO" id="GO:0019546">
    <property type="term" value="P:L-arginine deiminase pathway"/>
    <property type="evidence" value="ECO:0007669"/>
    <property type="project" value="TreeGrafter"/>
</dbReference>
<evidence type="ECO:0000256" key="1">
    <source>
        <dbReference type="ARBA" id="ARBA00005118"/>
    </source>
</evidence>
<evidence type="ECO:0000256" key="3">
    <source>
        <dbReference type="ARBA" id="ARBA00013070"/>
    </source>
</evidence>
<evidence type="ECO:0000256" key="2">
    <source>
        <dbReference type="ARBA" id="ARBA00011066"/>
    </source>
</evidence>
<comment type="similarity">
    <text evidence="2 9">Belongs to the carbamate kinase family.</text>
</comment>
<comment type="pathway">
    <text evidence="1">Metabolic intermediate metabolism; carbamoyl phosphate degradation; CO(2) and NH(3) from carbamoyl phosphate: step 1/1.</text>
</comment>
<evidence type="ECO:0000256" key="5">
    <source>
        <dbReference type="ARBA" id="ARBA00022679"/>
    </source>
</evidence>
<accession>A0A9X8RDZ2</accession>
<sequence length="319" mass="34564">MKKVVIALGGNAILQPKQKATYENQLNNIRKSCEVIAKIIQNGNQVIITHGNGPQVGNILRQNEEAKEVVPPFPLDVCSSETQGFIGYMMEMSLRNELKKLGIKKSVVTLLTAVEVSPEDPAFKNPTKPIGVFYSQKEAEKLAAEKNWVVKEDAGRGWRRVVPSPMPKSIIGTEVIKSLTEAGKIVIASGGGGIPVVKHDDGQTVGIEAVIDKDRSGFKLAQEVEADVFMILTDVDNVFVNYGKPTQKAIETISLDEMKRYDAEGQFSAGSMGPKVESAIAFAEFGGTSIICSLDKADSALKGELGTRIVNKEIMRKSS</sequence>
<dbReference type="InterPro" id="IPR001048">
    <property type="entry name" value="Asp/Glu/Uridylate_kinase"/>
</dbReference>